<evidence type="ECO:0000313" key="2">
    <source>
        <dbReference type="EMBL" id="PFG31106.1"/>
    </source>
</evidence>
<dbReference type="AlphaFoldDB" id="A0A2A9DXK6"/>
<dbReference type="InterPro" id="IPR053143">
    <property type="entry name" value="Arylsulfate_ST"/>
</dbReference>
<feature type="region of interest" description="Disordered" evidence="1">
    <location>
        <begin position="23"/>
        <end position="42"/>
    </location>
</feature>
<dbReference type="Proteomes" id="UP000221369">
    <property type="component" value="Unassembled WGS sequence"/>
</dbReference>
<dbReference type="GO" id="GO:0016740">
    <property type="term" value="F:transferase activity"/>
    <property type="evidence" value="ECO:0007669"/>
    <property type="project" value="UniProtKB-KW"/>
</dbReference>
<organism evidence="2 3">
    <name type="scientific">Paramicrobacterium agarici</name>
    <dbReference type="NCBI Taxonomy" id="630514"/>
    <lineage>
        <taxon>Bacteria</taxon>
        <taxon>Bacillati</taxon>
        <taxon>Actinomycetota</taxon>
        <taxon>Actinomycetes</taxon>
        <taxon>Micrococcales</taxon>
        <taxon>Microbacteriaceae</taxon>
        <taxon>Paramicrobacterium</taxon>
    </lineage>
</organism>
<reference evidence="2 3" key="1">
    <citation type="submission" date="2017-10" db="EMBL/GenBank/DDBJ databases">
        <title>Sequencing the genomes of 1000 actinobacteria strains.</title>
        <authorList>
            <person name="Klenk H.-P."/>
        </authorList>
    </citation>
    <scope>NUCLEOTIDE SEQUENCE [LARGE SCALE GENOMIC DNA]</scope>
    <source>
        <strain evidence="2 3">DSM 21798</strain>
    </source>
</reference>
<proteinExistence type="predicted"/>
<dbReference type="PANTHER" id="PTHR35340">
    <property type="entry name" value="PQQ ENZYME REPEAT PROTEIN-RELATED"/>
    <property type="match status" value="1"/>
</dbReference>
<gene>
    <name evidence="2" type="ORF">ATJ78_2056</name>
</gene>
<dbReference type="InterPro" id="IPR039535">
    <property type="entry name" value="ASST-like"/>
</dbReference>
<evidence type="ECO:0000313" key="3">
    <source>
        <dbReference type="Proteomes" id="UP000221369"/>
    </source>
</evidence>
<accession>A0A2A9DXK6</accession>
<dbReference type="Pfam" id="PF14269">
    <property type="entry name" value="Arylsulfotran_2"/>
    <property type="match status" value="1"/>
</dbReference>
<protein>
    <submittedName>
        <fullName evidence="2">Arylsulfotransferase ASST</fullName>
    </submittedName>
</protein>
<dbReference type="EMBL" id="PDJE01000001">
    <property type="protein sequence ID" value="PFG31106.1"/>
    <property type="molecule type" value="Genomic_DNA"/>
</dbReference>
<name>A0A2A9DXK6_9MICO</name>
<comment type="caution">
    <text evidence="2">The sequence shown here is derived from an EMBL/GenBank/DDBJ whole genome shotgun (WGS) entry which is preliminary data.</text>
</comment>
<dbReference type="PANTHER" id="PTHR35340:SF6">
    <property type="entry name" value="ASST-DOMAIN-CONTAINING PROTEIN"/>
    <property type="match status" value="1"/>
</dbReference>
<sequence length="495" mass="52322">MTVSLAAVGGAIVGAGATWGGMQLASGGTAEETKEPTEPADDEDEVEIRRFVSTALTIPVVKAWAADGAKPSPGYVFLSPRDSIFTAGILDNDGEPVWISPNGIDSTDVRVQSYKGKPVLTYWAGRVDSGNGHGSGMILDTSYREVAAVHGGRGAIPDLHEFHLTDRDTALVTTYPVMRADLSSVGGPTNGYLYACRVQEIDIASGEILLDWNILDDIALDESLKRIGDDDSAGSSPENVFDPIHVNSVEDDGDRLLVSCRHTCAIYAIDRSSGELLWRLGGEKSDFAMGEGTNFSWQHDARRQPDGTISLFDNAGVKGDDAVSAGLVLRVDESAMTAELDTAYRYGDYEGYAMGNTQVLDDGHVMVGWGSAPAATEFDADGEPIFGFTEIGSGSYRVYRCEWAASPTTEPDVAAIDVDGTKTAFMSWNGATDVASWALLTGSDEASLTEAATAERAGFETSVEIPDAAGATFLQVEARGADGTALARSRVIGVA</sequence>
<keyword evidence="2" id="KW-0808">Transferase</keyword>
<keyword evidence="3" id="KW-1185">Reference proteome</keyword>
<evidence type="ECO:0000256" key="1">
    <source>
        <dbReference type="SAM" id="MobiDB-lite"/>
    </source>
</evidence>